<evidence type="ECO:0000313" key="2">
    <source>
        <dbReference type="EMBL" id="AUX08857.1"/>
    </source>
</evidence>
<dbReference type="Proteomes" id="UP000263012">
    <property type="component" value="Chromosome"/>
</dbReference>
<sequence length="185" mass="19776">MTRPDGRTLPVGLASFAGETRLGHAVLVLVGAAGFLAGYLGSAVLFFEGLETFAPGARRLPALIAGAFGSLGCWGVFAVGFVRGRGGPVLNAIVYPVPIVAVLPVAVRWTAFGPEIGALISRLGFVLFPLEVLVSALALVVPGVVFFASLLAVWAATLDEDRRRTWQREQLSREFYEEFVEESER</sequence>
<name>A0A343TID5_9EURY</name>
<dbReference type="EMBL" id="CP025066">
    <property type="protein sequence ID" value="AUX08857.1"/>
    <property type="molecule type" value="Genomic_DNA"/>
</dbReference>
<gene>
    <name evidence="2" type="ORF">AArcSl_1224</name>
</gene>
<dbReference type="RefSeq" id="WP_119816482.1">
    <property type="nucleotide sequence ID" value="NZ_CP025066.1"/>
</dbReference>
<dbReference type="AlphaFoldDB" id="A0A343TID5"/>
<dbReference type="KEGG" id="hdf:AArcSl_1224"/>
<keyword evidence="3" id="KW-1185">Reference proteome</keyword>
<evidence type="ECO:0000313" key="3">
    <source>
        <dbReference type="Proteomes" id="UP000263012"/>
    </source>
</evidence>
<accession>A0A343TID5</accession>
<evidence type="ECO:0000256" key="1">
    <source>
        <dbReference type="SAM" id="Phobius"/>
    </source>
</evidence>
<keyword evidence="1" id="KW-1133">Transmembrane helix</keyword>
<feature type="transmembrane region" description="Helical" evidence="1">
    <location>
        <begin position="25"/>
        <end position="47"/>
    </location>
</feature>
<proteinExistence type="predicted"/>
<organism evidence="2 3">
    <name type="scientific">Halalkaliarchaeum desulfuricum</name>
    <dbReference type="NCBI Taxonomy" id="2055893"/>
    <lineage>
        <taxon>Archaea</taxon>
        <taxon>Methanobacteriati</taxon>
        <taxon>Methanobacteriota</taxon>
        <taxon>Stenosarchaea group</taxon>
        <taxon>Halobacteria</taxon>
        <taxon>Halobacteriales</taxon>
        <taxon>Haloferacaceae</taxon>
        <taxon>Halalkaliarchaeum</taxon>
    </lineage>
</organism>
<protein>
    <submittedName>
        <fullName evidence="2">Uncharacterized protein</fullName>
    </submittedName>
</protein>
<feature type="transmembrane region" description="Helical" evidence="1">
    <location>
        <begin position="132"/>
        <end position="158"/>
    </location>
</feature>
<keyword evidence="1" id="KW-0812">Transmembrane</keyword>
<keyword evidence="1" id="KW-0472">Membrane</keyword>
<dbReference type="GeneID" id="37877572"/>
<feature type="transmembrane region" description="Helical" evidence="1">
    <location>
        <begin position="89"/>
        <end position="112"/>
    </location>
</feature>
<feature type="transmembrane region" description="Helical" evidence="1">
    <location>
        <begin position="59"/>
        <end position="82"/>
    </location>
</feature>
<dbReference type="OrthoDB" id="325419at2157"/>
<reference evidence="3" key="1">
    <citation type="submission" date="2017-11" db="EMBL/GenBank/DDBJ databases">
        <title>Phenotypic and genomic properties of facultatively anaerobic sulfur-reducing natronoarchaea from hypersaline soda lakes.</title>
        <authorList>
            <person name="Sorokin D.Y."/>
            <person name="Kublanov I.V."/>
            <person name="Roman P."/>
            <person name="Sinninghe Damste J.S."/>
            <person name="Golyshin P.N."/>
            <person name="Rojo D."/>
            <person name="Ciordia S."/>
            <person name="Mena M.D.C."/>
            <person name="Ferrer M."/>
            <person name="Messina E."/>
            <person name="Smedile F."/>
            <person name="La Spada G."/>
            <person name="La Cono V."/>
            <person name="Yakimov M.M."/>
        </authorList>
    </citation>
    <scope>NUCLEOTIDE SEQUENCE [LARGE SCALE GENOMIC DNA]</scope>
    <source>
        <strain evidence="3">AArc-Sl</strain>
    </source>
</reference>